<keyword evidence="3" id="KW-1185">Reference proteome</keyword>
<reference evidence="2 3" key="1">
    <citation type="submission" date="2020-01" db="EMBL/GenBank/DDBJ databases">
        <authorList>
            <person name="Gupta K D."/>
        </authorList>
    </citation>
    <scope>NUCLEOTIDE SEQUENCE [LARGE SCALE GENOMIC DNA]</scope>
</reference>
<feature type="compositionally biased region" description="Gly residues" evidence="1">
    <location>
        <begin position="505"/>
        <end position="517"/>
    </location>
</feature>
<gene>
    <name evidence="2" type="ORF">AAE3_LOCUS6766</name>
</gene>
<feature type="compositionally biased region" description="Polar residues" evidence="1">
    <location>
        <begin position="416"/>
        <end position="432"/>
    </location>
</feature>
<feature type="region of interest" description="Disordered" evidence="1">
    <location>
        <begin position="1123"/>
        <end position="1166"/>
    </location>
</feature>
<feature type="compositionally biased region" description="Pro residues" evidence="1">
    <location>
        <begin position="654"/>
        <end position="667"/>
    </location>
</feature>
<feature type="compositionally biased region" description="Basic and acidic residues" evidence="1">
    <location>
        <begin position="219"/>
        <end position="238"/>
    </location>
</feature>
<feature type="compositionally biased region" description="Low complexity" evidence="1">
    <location>
        <begin position="363"/>
        <end position="391"/>
    </location>
</feature>
<feature type="region of interest" description="Disordered" evidence="1">
    <location>
        <begin position="858"/>
        <end position="905"/>
    </location>
</feature>
<feature type="region of interest" description="Disordered" evidence="1">
    <location>
        <begin position="714"/>
        <end position="756"/>
    </location>
</feature>
<sequence length="1166" mass="121171">MNANFTFPPPKPVMPRPPSAYRPKAKIPSRSSNALRASVLEAALELGVGTNPLVADWMFSNSLKEEDEEDSAHSPGLTNGSSATSEESSSYPLTPPASSSKRGPGPGVHFADDPVSNGKPGAVAVAFPSAGKDAVGRSNDADNSNSGWSHEHGVAPSSLAPSGSGSGVAFPDIPIPPRPTTSNNGRRLKKKRGADGGYESDGGYVSDTGKKKEKKEKKEKKVKEEEKVREGEGGEGERTRKKSLISVVKSSKKKDKEKERDKDASFDVGYDTDGGPTSSAKKPKRPSKTKTKTAEAGYETDGGYVSSSGTKRSKARAFFGLSSKSSRSDLHAEAEPVPALPRGFGGKEMPLPIADRFATTLSPTNASASASSSATAISPTSLSPASVSSSVMTPLGRTTSEPSPSASSPISPSPSATQLLGTGTLPQMSFQPFSAADSPDTQLSPSRSRSPLPPPSRSMSPVASPTLSPTIKRDSLMSTNSSSSSGSGSNSNSQNHGQQHSANGSTGGGAGGGAGGGSKRRFFGFASPTKGDAVGHGIGSGSGSTITSTSTSVASHTHSAKSGSNASSATTHSAAGSLKPPMISFPLTRSPSPSSQPMSPGRSPTPTSASVLPFASSSSSSSMPSSSQTPAFSSLASPLSPSSASQLPMRSPSPGLPRSPASPPPVVPLNINRPRGMRVRPSLEKLNLLAPPINTNPHNGSVPSPISPNSYVMVTPVPSPGLPPSPNTLSRSMTRGGSRDGGIGPPSPGIMPSGDYLVPSPSAAATSFMLGASPAPGAANAGVGANGGLTSPNVLAYYDMPPPSPPPQGPLPSVPPNAQPGGSSSSSNASASVNTGQFPFAALRQRVVDRTPRYLPPELANVQRGRESPFPARPVLPAGGVAPPAGMPRRYRDLYTSPTGSGPGEETLAYLEEKERVEEMRRARIAATGGQKREWVDLEEVERDMVKEKLMKIQRKKKGAVRFAVDVDGGSEEEDELEYIDDDSVEGGLEDEPELRGVLDRFDNGSAEGASVSEESVFSQRALSRNRSAEALNVDAEGMAIPRLRVPRERPRQLSEYTDDDARTLGDRASRWSDSVYSRVSILDEDESEQTRDRFVRRVEAMLEAERKRNALEGLVGDDETGAGLGLGRGYIPPVPKLPEAYSNSNLGASPVSAGATSPGRSWNRF</sequence>
<accession>A0A8S0VVV2</accession>
<name>A0A8S0VVV2_CYCAE</name>
<feature type="compositionally biased region" description="Pro residues" evidence="1">
    <location>
        <begin position="717"/>
        <end position="726"/>
    </location>
</feature>
<feature type="region of interest" description="Disordered" evidence="1">
    <location>
        <begin position="774"/>
        <end position="833"/>
    </location>
</feature>
<evidence type="ECO:0000313" key="3">
    <source>
        <dbReference type="Proteomes" id="UP000467700"/>
    </source>
</evidence>
<comment type="caution">
    <text evidence="2">The sequence shown here is derived from an EMBL/GenBank/DDBJ whole genome shotgun (WGS) entry which is preliminary data.</text>
</comment>
<feature type="compositionally biased region" description="Low complexity" evidence="1">
    <location>
        <begin position="81"/>
        <end position="90"/>
    </location>
</feature>
<feature type="compositionally biased region" description="Low complexity" evidence="1">
    <location>
        <begin position="154"/>
        <end position="169"/>
    </location>
</feature>
<dbReference type="AlphaFoldDB" id="A0A8S0VVV2"/>
<feature type="compositionally biased region" description="Low complexity" evidence="1">
    <location>
        <begin position="480"/>
        <end position="501"/>
    </location>
</feature>
<feature type="region of interest" description="Disordered" evidence="1">
    <location>
        <begin position="64"/>
        <end position="348"/>
    </location>
</feature>
<feature type="compositionally biased region" description="Low complexity" evidence="1">
    <location>
        <begin position="774"/>
        <end position="783"/>
    </location>
</feature>
<organism evidence="2 3">
    <name type="scientific">Cyclocybe aegerita</name>
    <name type="common">Black poplar mushroom</name>
    <name type="synonym">Agrocybe aegerita</name>
    <dbReference type="NCBI Taxonomy" id="1973307"/>
    <lineage>
        <taxon>Eukaryota</taxon>
        <taxon>Fungi</taxon>
        <taxon>Dikarya</taxon>
        <taxon>Basidiomycota</taxon>
        <taxon>Agaricomycotina</taxon>
        <taxon>Agaricomycetes</taxon>
        <taxon>Agaricomycetidae</taxon>
        <taxon>Agaricales</taxon>
        <taxon>Agaricineae</taxon>
        <taxon>Bolbitiaceae</taxon>
        <taxon>Cyclocybe</taxon>
    </lineage>
</organism>
<dbReference type="Proteomes" id="UP000467700">
    <property type="component" value="Unassembled WGS sequence"/>
</dbReference>
<feature type="region of interest" description="Disordered" evidence="1">
    <location>
        <begin position="363"/>
        <end position="674"/>
    </location>
</feature>
<feature type="compositionally biased region" description="Low complexity" evidence="1">
    <location>
        <begin position="819"/>
        <end position="833"/>
    </location>
</feature>
<feature type="compositionally biased region" description="Low complexity" evidence="1">
    <location>
        <begin position="873"/>
        <end position="888"/>
    </location>
</feature>
<evidence type="ECO:0000313" key="2">
    <source>
        <dbReference type="EMBL" id="CAA7264454.1"/>
    </source>
</evidence>
<feature type="compositionally biased region" description="Low complexity" evidence="1">
    <location>
        <begin position="590"/>
        <end position="653"/>
    </location>
</feature>
<feature type="compositionally biased region" description="Basic and acidic residues" evidence="1">
    <location>
        <begin position="254"/>
        <end position="265"/>
    </location>
</feature>
<feature type="compositionally biased region" description="Basic residues" evidence="1">
    <location>
        <begin position="281"/>
        <end position="291"/>
    </location>
</feature>
<feature type="compositionally biased region" description="Pro residues" evidence="1">
    <location>
        <begin position="7"/>
        <end position="20"/>
    </location>
</feature>
<proteinExistence type="predicted"/>
<dbReference type="OrthoDB" id="2690066at2759"/>
<dbReference type="EMBL" id="CACVBS010000045">
    <property type="protein sequence ID" value="CAA7264454.1"/>
    <property type="molecule type" value="Genomic_DNA"/>
</dbReference>
<feature type="compositionally biased region" description="Low complexity" evidence="1">
    <location>
        <begin position="400"/>
        <end position="415"/>
    </location>
</feature>
<protein>
    <submittedName>
        <fullName evidence="2">Uncharacterized protein</fullName>
    </submittedName>
</protein>
<evidence type="ECO:0000256" key="1">
    <source>
        <dbReference type="SAM" id="MobiDB-lite"/>
    </source>
</evidence>
<feature type="compositionally biased region" description="Low complexity" evidence="1">
    <location>
        <begin position="543"/>
        <end position="577"/>
    </location>
</feature>
<feature type="compositionally biased region" description="Pro residues" evidence="1">
    <location>
        <begin position="800"/>
        <end position="818"/>
    </location>
</feature>
<feature type="region of interest" description="Disordered" evidence="1">
    <location>
        <begin position="1"/>
        <end position="32"/>
    </location>
</feature>
<feature type="compositionally biased region" description="Polar residues" evidence="1">
    <location>
        <begin position="1155"/>
        <end position="1166"/>
    </location>
</feature>